<keyword evidence="1" id="KW-0830">Ubiquinone</keyword>
<dbReference type="Gene3D" id="3.10.20.30">
    <property type="match status" value="1"/>
</dbReference>
<dbReference type="CDD" id="cd00207">
    <property type="entry name" value="fer2"/>
    <property type="match status" value="1"/>
</dbReference>
<dbReference type="InterPro" id="IPR012675">
    <property type="entry name" value="Beta-grasp_dom_sf"/>
</dbReference>
<dbReference type="RefSeq" id="WP_382408223.1">
    <property type="nucleotide sequence ID" value="NZ_JBHSGU010000002.1"/>
</dbReference>
<dbReference type="InterPro" id="IPR001041">
    <property type="entry name" value="2Fe-2S_ferredoxin-type"/>
</dbReference>
<protein>
    <submittedName>
        <fullName evidence="3">Class I ribonucleotide reductase maintenance protein YfaE</fullName>
    </submittedName>
</protein>
<evidence type="ECO:0000313" key="4">
    <source>
        <dbReference type="Proteomes" id="UP001595897"/>
    </source>
</evidence>
<gene>
    <name evidence="3" type="primary">yfaE</name>
    <name evidence="3" type="ORF">ACFO4O_03980</name>
</gene>
<dbReference type="InterPro" id="IPR006058">
    <property type="entry name" value="2Fe2S_fd_BS"/>
</dbReference>
<accession>A0ABV9LS42</accession>
<name>A0ABV9LS42_9ALTE</name>
<organism evidence="3 4">
    <name type="scientific">Glaciecola siphonariae</name>
    <dbReference type="NCBI Taxonomy" id="521012"/>
    <lineage>
        <taxon>Bacteria</taxon>
        <taxon>Pseudomonadati</taxon>
        <taxon>Pseudomonadota</taxon>
        <taxon>Gammaproteobacteria</taxon>
        <taxon>Alteromonadales</taxon>
        <taxon>Alteromonadaceae</taxon>
        <taxon>Glaciecola</taxon>
    </lineage>
</organism>
<evidence type="ECO:0000256" key="1">
    <source>
        <dbReference type="ARBA" id="ARBA00023075"/>
    </source>
</evidence>
<comment type="caution">
    <text evidence="3">The sequence shown here is derived from an EMBL/GenBank/DDBJ whole genome shotgun (WGS) entry which is preliminary data.</text>
</comment>
<dbReference type="PROSITE" id="PS51085">
    <property type="entry name" value="2FE2S_FER_2"/>
    <property type="match status" value="1"/>
</dbReference>
<dbReference type="InterPro" id="IPR036010">
    <property type="entry name" value="2Fe-2S_ferredoxin-like_sf"/>
</dbReference>
<feature type="domain" description="2Fe-2S ferredoxin-type" evidence="2">
    <location>
        <begin position="1"/>
        <end position="80"/>
    </location>
</feature>
<reference evidence="4" key="1">
    <citation type="journal article" date="2019" name="Int. J. Syst. Evol. Microbiol.">
        <title>The Global Catalogue of Microorganisms (GCM) 10K type strain sequencing project: providing services to taxonomists for standard genome sequencing and annotation.</title>
        <authorList>
            <consortium name="The Broad Institute Genomics Platform"/>
            <consortium name="The Broad Institute Genome Sequencing Center for Infectious Disease"/>
            <person name="Wu L."/>
            <person name="Ma J."/>
        </authorList>
    </citation>
    <scope>NUCLEOTIDE SEQUENCE [LARGE SCALE GENOMIC DNA]</scope>
    <source>
        <strain evidence="4">KACC 12507</strain>
    </source>
</reference>
<keyword evidence="4" id="KW-1185">Reference proteome</keyword>
<evidence type="ECO:0000313" key="3">
    <source>
        <dbReference type="EMBL" id="MFC4699317.1"/>
    </source>
</evidence>
<dbReference type="Pfam" id="PF00111">
    <property type="entry name" value="Fer2"/>
    <property type="match status" value="1"/>
</dbReference>
<dbReference type="EMBL" id="JBHSGU010000002">
    <property type="protein sequence ID" value="MFC4699317.1"/>
    <property type="molecule type" value="Genomic_DNA"/>
</dbReference>
<dbReference type="SUPFAM" id="SSF54292">
    <property type="entry name" value="2Fe-2S ferredoxin-like"/>
    <property type="match status" value="1"/>
</dbReference>
<dbReference type="NCBIfam" id="NF007985">
    <property type="entry name" value="PRK10713.1"/>
    <property type="match status" value="1"/>
</dbReference>
<dbReference type="PROSITE" id="PS00197">
    <property type="entry name" value="2FE2S_FER_1"/>
    <property type="match status" value="1"/>
</dbReference>
<sequence length="80" mass="9154">MCVNKTTRFLFEQDDSLLIAMEKQKIDVHYHCREGFCGACRTKLLSGEVEYKVDPLACIDDDEILACCCIPLSDIEIETY</sequence>
<evidence type="ECO:0000259" key="2">
    <source>
        <dbReference type="PROSITE" id="PS51085"/>
    </source>
</evidence>
<proteinExistence type="predicted"/>
<dbReference type="Proteomes" id="UP001595897">
    <property type="component" value="Unassembled WGS sequence"/>
</dbReference>